<feature type="chain" id="PRO_5045653693" evidence="2">
    <location>
        <begin position="26"/>
        <end position="347"/>
    </location>
</feature>
<reference evidence="6" key="1">
    <citation type="journal article" date="2019" name="Int. J. Syst. Evol. Microbiol.">
        <title>The Global Catalogue of Microorganisms (GCM) 10K type strain sequencing project: providing services to taxonomists for standard genome sequencing and annotation.</title>
        <authorList>
            <consortium name="The Broad Institute Genomics Platform"/>
            <consortium name="The Broad Institute Genome Sequencing Center for Infectious Disease"/>
            <person name="Wu L."/>
            <person name="Ma J."/>
        </authorList>
    </citation>
    <scope>NUCLEOTIDE SEQUENCE [LARGE SCALE GENOMIC DNA]</scope>
    <source>
        <strain evidence="6">KACC 14249</strain>
    </source>
</reference>
<organism evidence="5 6">
    <name type="scientific">Angustibacter luteus</name>
    <dbReference type="NCBI Taxonomy" id="658456"/>
    <lineage>
        <taxon>Bacteria</taxon>
        <taxon>Bacillati</taxon>
        <taxon>Actinomycetota</taxon>
        <taxon>Actinomycetes</taxon>
        <taxon>Kineosporiales</taxon>
        <taxon>Kineosporiaceae</taxon>
    </lineage>
</organism>
<evidence type="ECO:0000256" key="2">
    <source>
        <dbReference type="SAM" id="SignalP"/>
    </source>
</evidence>
<gene>
    <name evidence="5" type="ORF">ACFQDO_10285</name>
</gene>
<proteinExistence type="predicted"/>
<dbReference type="InterPro" id="IPR023158">
    <property type="entry name" value="YerB-like_sf"/>
</dbReference>
<dbReference type="EMBL" id="JBHSRD010000003">
    <property type="protein sequence ID" value="MFC6007516.1"/>
    <property type="molecule type" value="Genomic_DNA"/>
</dbReference>
<dbReference type="RefSeq" id="WP_345716311.1">
    <property type="nucleotide sequence ID" value="NZ_BAABFP010000004.1"/>
</dbReference>
<feature type="domain" description="DUF3048" evidence="3">
    <location>
        <begin position="54"/>
        <end position="187"/>
    </location>
</feature>
<protein>
    <submittedName>
        <fullName evidence="5">DUF3048 domain-containing protein</fullName>
    </submittedName>
</protein>
<evidence type="ECO:0000313" key="5">
    <source>
        <dbReference type="EMBL" id="MFC6007516.1"/>
    </source>
</evidence>
<evidence type="ECO:0000313" key="6">
    <source>
        <dbReference type="Proteomes" id="UP001596189"/>
    </source>
</evidence>
<dbReference type="Pfam" id="PF17479">
    <property type="entry name" value="DUF3048_C"/>
    <property type="match status" value="1"/>
</dbReference>
<dbReference type="Gene3D" id="3.50.90.10">
    <property type="entry name" value="YerB-like"/>
    <property type="match status" value="1"/>
</dbReference>
<dbReference type="InterPro" id="IPR035328">
    <property type="entry name" value="DUF3048_C"/>
</dbReference>
<evidence type="ECO:0000259" key="4">
    <source>
        <dbReference type="Pfam" id="PF17479"/>
    </source>
</evidence>
<dbReference type="Pfam" id="PF11258">
    <property type="entry name" value="DUF3048"/>
    <property type="match status" value="1"/>
</dbReference>
<feature type="domain" description="DUF3048" evidence="4">
    <location>
        <begin position="221"/>
        <end position="335"/>
    </location>
</feature>
<feature type="compositionally biased region" description="Pro residues" evidence="1">
    <location>
        <begin position="41"/>
        <end position="51"/>
    </location>
</feature>
<keyword evidence="6" id="KW-1185">Reference proteome</keyword>
<name>A0ABW1JEN0_9ACTN</name>
<dbReference type="InterPro" id="IPR021416">
    <property type="entry name" value="DUF3048_N"/>
</dbReference>
<accession>A0ABW1JEN0</accession>
<evidence type="ECO:0000259" key="3">
    <source>
        <dbReference type="Pfam" id="PF11258"/>
    </source>
</evidence>
<dbReference type="SUPFAM" id="SSF159774">
    <property type="entry name" value="YerB-like"/>
    <property type="match status" value="1"/>
</dbReference>
<feature type="region of interest" description="Disordered" evidence="1">
    <location>
        <begin position="26"/>
        <end position="53"/>
    </location>
</feature>
<keyword evidence="2" id="KW-0732">Signal</keyword>
<comment type="caution">
    <text evidence="5">The sequence shown here is derived from an EMBL/GenBank/DDBJ whole genome shotgun (WGS) entry which is preliminary data.</text>
</comment>
<dbReference type="Proteomes" id="UP001596189">
    <property type="component" value="Unassembled WGS sequence"/>
</dbReference>
<sequence>MKPSRTTSCAAVLAVLLGTVACSHRAPTPAAPSPSVTTSAPSPPASAPPLVAPLTGRPVHAVAQRPALTVKIENSTAARPQSGLDQADLVVEELVEGGITRFAAMFQTADPGTVGPVRSVRNVDTSIASPTRGLLAFSGGAGVVLKVVRKAPLQLLSGGAGFRRSGARSAPHNLYAKAGTLWGRANAAHRAPPKPYLPWAPDATRAGTATAPGNQAASQAQLTFSSGERPRWTYQASTRTWLRSEGSKPAKVASGRRLAADNVLVLRVRTRDAGYRDPAGNDVPESVLTGSGRLTVLSAGRQVSGTWHKAGRDARFTFTDTAGRPLLVAPGRTWIELVPSTGAVRIS</sequence>
<dbReference type="PROSITE" id="PS51257">
    <property type="entry name" value="PROKAR_LIPOPROTEIN"/>
    <property type="match status" value="1"/>
</dbReference>
<feature type="signal peptide" evidence="2">
    <location>
        <begin position="1"/>
        <end position="25"/>
    </location>
</feature>
<evidence type="ECO:0000256" key="1">
    <source>
        <dbReference type="SAM" id="MobiDB-lite"/>
    </source>
</evidence>